<feature type="domain" description="Glycosyl-hydrolase 97 N-terminal" evidence="8">
    <location>
        <begin position="22"/>
        <end position="285"/>
    </location>
</feature>
<protein>
    <submittedName>
        <fullName evidence="10">Glycosyl-hydrolase 97 C-terminal, oligomerisation</fullName>
    </submittedName>
</protein>
<evidence type="ECO:0000313" key="10">
    <source>
        <dbReference type="EMBL" id="SHF78501.1"/>
    </source>
</evidence>
<gene>
    <name evidence="10" type="ORF">SAMN05444362_11033</name>
</gene>
<dbReference type="InterPro" id="IPR013780">
    <property type="entry name" value="Glyco_hydro_b"/>
</dbReference>
<sequence>MKKNILTLGLVVVSTFLSAQTVSSPDGMLKVEIKTSDNKLFYNVRYQDKVMLEDSPLGLETSIGDFANTLVPVNSVQNKIDEEYILPHGKASLIQYQANQLICSYTNGGVDTLQVIFNVSNNNIAQSYRVASKNKVRCIVLKENTGFKLPQTATTFITPQAPWGSGWQATKPSYEEEYTVDEPVGRKSTYGLGYTFPALFHRGNDGWVLISETGVTSNYVGTKLSEGTSDGLYMISFPEKEENAGIGEQGVSAALPLTTSWKTITVGETLKPIVETTISYDVVKPVIEPTQVYKAGKSCWSWLVWQDNSVNYDDQIKFIDLASKMNIEYVLVDGWWDTQIGRDRIPSLVAYARSKGVGIILWYNSNGSWNDAPQTPQDRMDTAPARQREMAWLQSIGVKGIKVDFFGGDKQVTMRLYEDILTDANRCGIHVNFHGATLPRGWEKMYPNHMTSEAVLGSENIIFQQKYADMEAFTSTILPFTRNTTAAMDFGPLYLNKILSKDQKKGSKRVTTDAFQLATAVIYQSGIQHLGITPNILDEQPDYVLDFIKYVPATWDETRFVDGYPGKYVVMARRTGNQWYIAATNAEKSAKTLKLSLPWLAGKQLNMISDRPDGSAANEKVVVGKDGSVTIKMESSGGVVLF</sequence>
<organism evidence="10 11">
    <name type="scientific">Dysgonomonas macrotermitis</name>
    <dbReference type="NCBI Taxonomy" id="1346286"/>
    <lineage>
        <taxon>Bacteria</taxon>
        <taxon>Pseudomonadati</taxon>
        <taxon>Bacteroidota</taxon>
        <taxon>Bacteroidia</taxon>
        <taxon>Bacteroidales</taxon>
        <taxon>Dysgonomonadaceae</taxon>
        <taxon>Dysgonomonas</taxon>
    </lineage>
</organism>
<evidence type="ECO:0000259" key="9">
    <source>
        <dbReference type="Pfam" id="PF14509"/>
    </source>
</evidence>
<evidence type="ECO:0000256" key="2">
    <source>
        <dbReference type="ARBA" id="ARBA00011245"/>
    </source>
</evidence>
<feature type="domain" description="Glycosyl-hydrolase 97 C-terminal oligomerisation" evidence="9">
    <location>
        <begin position="554"/>
        <end position="641"/>
    </location>
</feature>
<keyword evidence="4" id="KW-0106">Calcium</keyword>
<dbReference type="SUPFAM" id="SSF51445">
    <property type="entry name" value="(Trans)glycosidases"/>
    <property type="match status" value="1"/>
</dbReference>
<keyword evidence="11" id="KW-1185">Reference proteome</keyword>
<evidence type="ECO:0000256" key="1">
    <source>
        <dbReference type="ARBA" id="ARBA00001913"/>
    </source>
</evidence>
<dbReference type="PANTHER" id="PTHR35803:SF2">
    <property type="entry name" value="RETAINING ALPHA-GALACTOSIDASE"/>
    <property type="match status" value="1"/>
</dbReference>
<dbReference type="OrthoDB" id="1109141at2"/>
<dbReference type="Pfam" id="PF14508">
    <property type="entry name" value="GH97_N"/>
    <property type="match status" value="1"/>
</dbReference>
<dbReference type="Gene3D" id="3.20.20.70">
    <property type="entry name" value="Aldolase class I"/>
    <property type="match status" value="1"/>
</dbReference>
<dbReference type="InterPro" id="IPR013785">
    <property type="entry name" value="Aldolase_TIM"/>
</dbReference>
<reference evidence="11" key="1">
    <citation type="submission" date="2016-11" db="EMBL/GenBank/DDBJ databases">
        <authorList>
            <person name="Varghese N."/>
            <person name="Submissions S."/>
        </authorList>
    </citation>
    <scope>NUCLEOTIDE SEQUENCE [LARGE SCALE GENOMIC DNA]</scope>
    <source>
        <strain evidence="11">DSM 27370</strain>
    </source>
</reference>
<evidence type="ECO:0000256" key="4">
    <source>
        <dbReference type="ARBA" id="ARBA00022837"/>
    </source>
</evidence>
<dbReference type="GO" id="GO:0016798">
    <property type="term" value="F:hydrolase activity, acting on glycosyl bonds"/>
    <property type="evidence" value="ECO:0007669"/>
    <property type="project" value="UniProtKB-KW"/>
</dbReference>
<dbReference type="Proteomes" id="UP000184480">
    <property type="component" value="Unassembled WGS sequence"/>
</dbReference>
<evidence type="ECO:0000313" key="11">
    <source>
        <dbReference type="Proteomes" id="UP000184480"/>
    </source>
</evidence>
<dbReference type="STRING" id="1346286.SAMN05444362_11033"/>
<dbReference type="InterPro" id="IPR029483">
    <property type="entry name" value="GH97_C"/>
</dbReference>
<comment type="cofactor">
    <cofactor evidence="1">
        <name>Ca(2+)</name>
        <dbReference type="ChEBI" id="CHEBI:29108"/>
    </cofactor>
</comment>
<dbReference type="AlphaFoldDB" id="A0A1M5EHG4"/>
<feature type="signal peptide" evidence="6">
    <location>
        <begin position="1"/>
        <end position="19"/>
    </location>
</feature>
<feature type="chain" id="PRO_5009909839" evidence="6">
    <location>
        <begin position="20"/>
        <end position="642"/>
    </location>
</feature>
<dbReference type="GO" id="GO:0030246">
    <property type="term" value="F:carbohydrate binding"/>
    <property type="evidence" value="ECO:0007669"/>
    <property type="project" value="InterPro"/>
</dbReference>
<dbReference type="PANTHER" id="PTHR35803">
    <property type="entry name" value="GLUCAN 1,4-ALPHA-GLUCOSIDASE SUSB-RELATED"/>
    <property type="match status" value="1"/>
</dbReference>
<comment type="subunit">
    <text evidence="2">Monomer.</text>
</comment>
<evidence type="ECO:0000259" key="8">
    <source>
        <dbReference type="Pfam" id="PF14508"/>
    </source>
</evidence>
<dbReference type="EMBL" id="FQUC01000010">
    <property type="protein sequence ID" value="SHF78501.1"/>
    <property type="molecule type" value="Genomic_DNA"/>
</dbReference>
<evidence type="ECO:0000256" key="5">
    <source>
        <dbReference type="ARBA" id="ARBA00023295"/>
    </source>
</evidence>
<keyword evidence="5" id="KW-0326">Glycosidase</keyword>
<dbReference type="InterPro" id="IPR019563">
    <property type="entry name" value="GH97_catalytic"/>
</dbReference>
<accession>A0A1M5EHG4</accession>
<dbReference type="InterPro" id="IPR029486">
    <property type="entry name" value="GH97_N"/>
</dbReference>
<proteinExistence type="predicted"/>
<dbReference type="Pfam" id="PF10566">
    <property type="entry name" value="Glyco_hydro_97"/>
    <property type="match status" value="1"/>
</dbReference>
<dbReference type="Gene3D" id="2.60.40.1180">
    <property type="entry name" value="Golgi alpha-mannosidase II"/>
    <property type="match status" value="1"/>
</dbReference>
<keyword evidence="3 10" id="KW-0378">Hydrolase</keyword>
<name>A0A1M5EHG4_9BACT</name>
<dbReference type="InterPro" id="IPR017853">
    <property type="entry name" value="GH"/>
</dbReference>
<dbReference type="InterPro" id="IPR052720">
    <property type="entry name" value="Glycosyl_hydrolase_97"/>
</dbReference>
<dbReference type="RefSeq" id="WP_062182243.1">
    <property type="nucleotide sequence ID" value="NZ_BBXL01000016.1"/>
</dbReference>
<feature type="domain" description="Glycosyl-hydrolase 97 catalytic" evidence="7">
    <location>
        <begin position="302"/>
        <end position="455"/>
    </location>
</feature>
<dbReference type="InterPro" id="IPR014718">
    <property type="entry name" value="GH-type_carb-bd"/>
</dbReference>
<dbReference type="Gene3D" id="2.70.98.10">
    <property type="match status" value="1"/>
</dbReference>
<evidence type="ECO:0000256" key="3">
    <source>
        <dbReference type="ARBA" id="ARBA00022801"/>
    </source>
</evidence>
<evidence type="ECO:0000256" key="6">
    <source>
        <dbReference type="SAM" id="SignalP"/>
    </source>
</evidence>
<evidence type="ECO:0000259" key="7">
    <source>
        <dbReference type="Pfam" id="PF10566"/>
    </source>
</evidence>
<dbReference type="Pfam" id="PF14509">
    <property type="entry name" value="GH97_C"/>
    <property type="match status" value="1"/>
</dbReference>
<keyword evidence="6" id="KW-0732">Signal</keyword>